<dbReference type="AlphaFoldDB" id="A0AAP0QY03"/>
<reference evidence="2 3" key="1">
    <citation type="submission" date="2024-05" db="EMBL/GenBank/DDBJ databases">
        <title>Haplotype-resolved chromosome-level genome assembly of Huyou (Citrus changshanensis).</title>
        <authorList>
            <person name="Miao C."/>
            <person name="Chen W."/>
            <person name="Wu Y."/>
            <person name="Wang L."/>
            <person name="Zhao S."/>
            <person name="Grierson D."/>
            <person name="Xu C."/>
            <person name="Chen K."/>
        </authorList>
    </citation>
    <scope>NUCLEOTIDE SEQUENCE [LARGE SCALE GENOMIC DNA]</scope>
    <source>
        <strain evidence="2">01-14</strain>
        <tissue evidence="2">Leaf</tissue>
    </source>
</reference>
<dbReference type="PANTHER" id="PTHR31676:SF110">
    <property type="entry name" value="TRANSMEMBRANE PROTEIN"/>
    <property type="match status" value="1"/>
</dbReference>
<dbReference type="FunFam" id="2.30.240.10:FF:000002">
    <property type="entry name" value="Uncharacterized protein At3g07460"/>
    <property type="match status" value="1"/>
</dbReference>
<keyword evidence="1" id="KW-0732">Signal</keyword>
<name>A0AAP0QY03_9ROSI</name>
<dbReference type="InterPro" id="IPR007493">
    <property type="entry name" value="DUF538"/>
</dbReference>
<proteinExistence type="predicted"/>
<keyword evidence="3" id="KW-1185">Reference proteome</keyword>
<evidence type="ECO:0000313" key="3">
    <source>
        <dbReference type="Proteomes" id="UP001428341"/>
    </source>
</evidence>
<feature type="signal peptide" evidence="1">
    <location>
        <begin position="1"/>
        <end position="19"/>
    </location>
</feature>
<dbReference type="Proteomes" id="UP001428341">
    <property type="component" value="Unassembled WGS sequence"/>
</dbReference>
<dbReference type="EMBL" id="JBCGBO010000002">
    <property type="protein sequence ID" value="KAK9222853.1"/>
    <property type="molecule type" value="Genomic_DNA"/>
</dbReference>
<accession>A0AAP0QY03</accession>
<dbReference type="SUPFAM" id="SSF141562">
    <property type="entry name" value="At5g01610-like"/>
    <property type="match status" value="1"/>
</dbReference>
<organism evidence="2 3">
    <name type="scientific">Citrus x changshan-huyou</name>
    <dbReference type="NCBI Taxonomy" id="2935761"/>
    <lineage>
        <taxon>Eukaryota</taxon>
        <taxon>Viridiplantae</taxon>
        <taxon>Streptophyta</taxon>
        <taxon>Embryophyta</taxon>
        <taxon>Tracheophyta</taxon>
        <taxon>Spermatophyta</taxon>
        <taxon>Magnoliopsida</taxon>
        <taxon>eudicotyledons</taxon>
        <taxon>Gunneridae</taxon>
        <taxon>Pentapetalae</taxon>
        <taxon>rosids</taxon>
        <taxon>malvids</taxon>
        <taxon>Sapindales</taxon>
        <taxon>Rutaceae</taxon>
        <taxon>Aurantioideae</taxon>
        <taxon>Citrus</taxon>
    </lineage>
</organism>
<protein>
    <submittedName>
        <fullName evidence="2">Uncharacterized protein</fullName>
    </submittedName>
</protein>
<sequence>MKNMILPVLLLSFLTLSISNVNSKQESIYEILKEHGLPMGLLPKGIDEFSIDGTGNFEVFLEQACNAKFESELHYDRNVSGTLSYGQIGSLSGISAQELFLWFPVKGIRVDIPSSGLIYFDVGVVRKQFSLSLFETPRDCMAVRSYNDDILSGELSAEALYKRKYGNDQYENLRDVIAKFADNLSQLLSERGWLENLREKFTQGFDFTGFQFMENRDKMWQESSVEVISGENSAIFFILELTTALLCSGVNLDGLFPFSESLNFEL</sequence>
<evidence type="ECO:0000256" key="1">
    <source>
        <dbReference type="SAM" id="SignalP"/>
    </source>
</evidence>
<feature type="chain" id="PRO_5042820011" evidence="1">
    <location>
        <begin position="20"/>
        <end position="266"/>
    </location>
</feature>
<gene>
    <name evidence="2" type="ORF">WN944_011293</name>
</gene>
<dbReference type="Gene3D" id="2.30.240.10">
    <property type="entry name" value="At5g01610-like"/>
    <property type="match status" value="1"/>
</dbReference>
<dbReference type="PANTHER" id="PTHR31676">
    <property type="entry name" value="T31J12.3 PROTEIN-RELATED"/>
    <property type="match status" value="1"/>
</dbReference>
<dbReference type="Pfam" id="PF04398">
    <property type="entry name" value="DUF538"/>
    <property type="match status" value="1"/>
</dbReference>
<dbReference type="InterPro" id="IPR036758">
    <property type="entry name" value="At5g01610-like"/>
</dbReference>
<comment type="caution">
    <text evidence="2">The sequence shown here is derived from an EMBL/GenBank/DDBJ whole genome shotgun (WGS) entry which is preliminary data.</text>
</comment>
<evidence type="ECO:0000313" key="2">
    <source>
        <dbReference type="EMBL" id="KAK9222853.1"/>
    </source>
</evidence>